<keyword evidence="1" id="KW-0732">Signal</keyword>
<evidence type="ECO:0000313" key="2">
    <source>
        <dbReference type="EnsemblProtists" id="PYU1_T004132"/>
    </source>
</evidence>
<dbReference type="AlphaFoldDB" id="K3WGP1"/>
<evidence type="ECO:0000256" key="1">
    <source>
        <dbReference type="SAM" id="SignalP"/>
    </source>
</evidence>
<feature type="signal peptide" evidence="1">
    <location>
        <begin position="1"/>
        <end position="20"/>
    </location>
</feature>
<dbReference type="EMBL" id="GL376567">
    <property type="status" value="NOT_ANNOTATED_CDS"/>
    <property type="molecule type" value="Genomic_DNA"/>
</dbReference>
<organism evidence="2 3">
    <name type="scientific">Globisporangium ultimum (strain ATCC 200006 / CBS 805.95 / DAOM BR144)</name>
    <name type="common">Pythium ultimum</name>
    <dbReference type="NCBI Taxonomy" id="431595"/>
    <lineage>
        <taxon>Eukaryota</taxon>
        <taxon>Sar</taxon>
        <taxon>Stramenopiles</taxon>
        <taxon>Oomycota</taxon>
        <taxon>Peronosporomycetes</taxon>
        <taxon>Pythiales</taxon>
        <taxon>Pythiaceae</taxon>
        <taxon>Globisporangium</taxon>
    </lineage>
</organism>
<proteinExistence type="predicted"/>
<reference evidence="3" key="2">
    <citation type="submission" date="2010-04" db="EMBL/GenBank/DDBJ databases">
        <authorList>
            <person name="Buell R."/>
            <person name="Hamilton J."/>
            <person name="Hostetler J."/>
        </authorList>
    </citation>
    <scope>NUCLEOTIDE SEQUENCE [LARGE SCALE GENOMIC DNA]</scope>
    <source>
        <strain evidence="3">DAOM:BR144</strain>
    </source>
</reference>
<dbReference type="Proteomes" id="UP000019132">
    <property type="component" value="Unassembled WGS sequence"/>
</dbReference>
<reference evidence="3" key="1">
    <citation type="journal article" date="2010" name="Genome Biol.">
        <title>Genome sequence of the necrotrophic plant pathogen Pythium ultimum reveals original pathogenicity mechanisms and effector repertoire.</title>
        <authorList>
            <person name="Levesque C.A."/>
            <person name="Brouwer H."/>
            <person name="Cano L."/>
            <person name="Hamilton J.P."/>
            <person name="Holt C."/>
            <person name="Huitema E."/>
            <person name="Raffaele S."/>
            <person name="Robideau G.P."/>
            <person name="Thines M."/>
            <person name="Win J."/>
            <person name="Zerillo M.M."/>
            <person name="Beakes G.W."/>
            <person name="Boore J.L."/>
            <person name="Busam D."/>
            <person name="Dumas B."/>
            <person name="Ferriera S."/>
            <person name="Fuerstenberg S.I."/>
            <person name="Gachon C.M."/>
            <person name="Gaulin E."/>
            <person name="Govers F."/>
            <person name="Grenville-Briggs L."/>
            <person name="Horner N."/>
            <person name="Hostetler J."/>
            <person name="Jiang R.H."/>
            <person name="Johnson J."/>
            <person name="Krajaejun T."/>
            <person name="Lin H."/>
            <person name="Meijer H.J."/>
            <person name="Moore B."/>
            <person name="Morris P."/>
            <person name="Phuntmart V."/>
            <person name="Puiu D."/>
            <person name="Shetty J."/>
            <person name="Stajich J.E."/>
            <person name="Tripathy S."/>
            <person name="Wawra S."/>
            <person name="van West P."/>
            <person name="Whitty B.R."/>
            <person name="Coutinho P.M."/>
            <person name="Henrissat B."/>
            <person name="Martin F."/>
            <person name="Thomas P.D."/>
            <person name="Tyler B.M."/>
            <person name="De Vries R.P."/>
            <person name="Kamoun S."/>
            <person name="Yandell M."/>
            <person name="Tisserat N."/>
            <person name="Buell C.R."/>
        </authorList>
    </citation>
    <scope>NUCLEOTIDE SEQUENCE</scope>
    <source>
        <strain evidence="3">DAOM:BR144</strain>
    </source>
</reference>
<dbReference type="EnsemblProtists" id="PYU1_T004132">
    <property type="protein sequence ID" value="PYU1_T004132"/>
    <property type="gene ID" value="PYU1_G004122"/>
</dbReference>
<dbReference type="VEuPathDB" id="FungiDB:PYU1_G004122"/>
<evidence type="ECO:0000313" key="3">
    <source>
        <dbReference type="Proteomes" id="UP000019132"/>
    </source>
</evidence>
<protein>
    <recommendedName>
        <fullName evidence="4">RxLR effector protein</fullName>
    </recommendedName>
</protein>
<reference evidence="2" key="3">
    <citation type="submission" date="2015-02" db="UniProtKB">
        <authorList>
            <consortium name="EnsemblProtists"/>
        </authorList>
    </citation>
    <scope>IDENTIFICATION</scope>
    <source>
        <strain evidence="2">DAOM BR144</strain>
    </source>
</reference>
<evidence type="ECO:0008006" key="4">
    <source>
        <dbReference type="Google" id="ProtNLM"/>
    </source>
</evidence>
<accession>K3WGP1</accession>
<dbReference type="InParanoid" id="K3WGP1"/>
<sequence length="138" mass="15590">MVRALFLLIASVVLAAVASGDQVTDKPGDKEVATDPVLRGSTEVMNKNVGDNALFTLEAEEANSAPADVRLTEEKEELHPPAGQEHYGGFYGYRRRFYYPYGGGYHYGWRYPLYYWNQYSPYYGDCGYGVPYGGYYYC</sequence>
<name>K3WGP1_GLOUD</name>
<feature type="chain" id="PRO_5003867640" description="RxLR effector protein" evidence="1">
    <location>
        <begin position="21"/>
        <end position="138"/>
    </location>
</feature>
<dbReference type="HOGENOM" id="CLU_126845_0_0_1"/>
<keyword evidence="3" id="KW-1185">Reference proteome</keyword>